<dbReference type="PROSITE" id="PS00530">
    <property type="entry name" value="RNASE_T2_1"/>
    <property type="match status" value="1"/>
</dbReference>
<dbReference type="SUPFAM" id="SSF55895">
    <property type="entry name" value="Ribonuclease Rh-like"/>
    <property type="match status" value="1"/>
</dbReference>
<dbReference type="Gene3D" id="3.90.730.10">
    <property type="entry name" value="Ribonuclease T2-like"/>
    <property type="match status" value="1"/>
</dbReference>
<keyword evidence="4" id="KW-0378">Hydrolase</keyword>
<reference evidence="12" key="1">
    <citation type="submission" date="2017-06" db="EMBL/GenBank/DDBJ databases">
        <title>Ribonuclease Fpe30.</title>
        <authorList>
            <person name="Tanabe H."/>
            <person name="Itagaki T."/>
        </authorList>
    </citation>
    <scope>NUCLEOTIDE SEQUENCE</scope>
    <source>
        <strain evidence="12">NBRC 104542</strain>
    </source>
</reference>
<proteinExistence type="evidence at transcript level"/>
<dbReference type="InterPro" id="IPR018188">
    <property type="entry name" value="RNase_T2_His_AS_1"/>
</dbReference>
<dbReference type="PROSITE" id="PS00531">
    <property type="entry name" value="RNASE_T2_2"/>
    <property type="match status" value="1"/>
</dbReference>
<dbReference type="GO" id="GO:0003723">
    <property type="term" value="F:RNA binding"/>
    <property type="evidence" value="ECO:0007669"/>
    <property type="project" value="InterPro"/>
</dbReference>
<evidence type="ECO:0000256" key="10">
    <source>
        <dbReference type="SAM" id="MobiDB-lite"/>
    </source>
</evidence>
<evidence type="ECO:0000256" key="9">
    <source>
        <dbReference type="RuleBase" id="RU004328"/>
    </source>
</evidence>
<keyword evidence="5" id="KW-1015">Disulfide bond</keyword>
<feature type="active site" evidence="8">
    <location>
        <position position="84"/>
    </location>
</feature>
<keyword evidence="7" id="KW-0456">Lyase</keyword>
<feature type="signal peptide" evidence="11">
    <location>
        <begin position="1"/>
        <end position="19"/>
    </location>
</feature>
<organism evidence="12">
    <name type="scientific">Femsjonia peziziformis</name>
    <dbReference type="NCBI Taxonomy" id="2831924"/>
    <lineage>
        <taxon>Eukaryota</taxon>
        <taxon>Fungi</taxon>
        <taxon>Dikarya</taxon>
        <taxon>Basidiomycota</taxon>
        <taxon>Agaricomycotina</taxon>
        <taxon>Dacrymycetes</taxon>
        <taxon>Dacrymycetales</taxon>
        <taxon>Dacrymycetaceae</taxon>
        <taxon>Femsjonia</taxon>
    </lineage>
</organism>
<feature type="chain" id="PRO_5011909107" description="ribonuclease T2" evidence="11">
    <location>
        <begin position="20"/>
        <end position="274"/>
    </location>
</feature>
<evidence type="ECO:0000256" key="6">
    <source>
        <dbReference type="ARBA" id="ARBA00023180"/>
    </source>
</evidence>
<evidence type="ECO:0000256" key="5">
    <source>
        <dbReference type="ARBA" id="ARBA00023157"/>
    </source>
</evidence>
<dbReference type="InterPro" id="IPR036430">
    <property type="entry name" value="RNase_T2-like_sf"/>
</dbReference>
<keyword evidence="11" id="KW-0732">Signal</keyword>
<dbReference type="GO" id="GO:0033897">
    <property type="term" value="F:ribonuclease T2 activity"/>
    <property type="evidence" value="ECO:0007669"/>
    <property type="project" value="UniProtKB-EC"/>
</dbReference>
<gene>
    <name evidence="12" type="primary">RNFpe28</name>
</gene>
<dbReference type="InterPro" id="IPR001568">
    <property type="entry name" value="RNase_T2-like"/>
</dbReference>
<dbReference type="EMBL" id="LC278377">
    <property type="protein sequence ID" value="BAY00691.1"/>
    <property type="molecule type" value="mRNA"/>
</dbReference>
<feature type="active site" evidence="8">
    <location>
        <position position="144"/>
    </location>
</feature>
<protein>
    <recommendedName>
        <fullName evidence="2">ribonuclease T2</fullName>
        <ecNumber evidence="2">4.6.1.19</ecNumber>
    </recommendedName>
</protein>
<evidence type="ECO:0000256" key="2">
    <source>
        <dbReference type="ARBA" id="ARBA00012571"/>
    </source>
</evidence>
<dbReference type="PANTHER" id="PTHR11240">
    <property type="entry name" value="RIBONUCLEASE T2"/>
    <property type="match status" value="1"/>
</dbReference>
<evidence type="ECO:0000256" key="3">
    <source>
        <dbReference type="ARBA" id="ARBA00022722"/>
    </source>
</evidence>
<dbReference type="PANTHER" id="PTHR11240:SF79">
    <property type="entry name" value="RIBONUCLEASE T2"/>
    <property type="match status" value="1"/>
</dbReference>
<evidence type="ECO:0000256" key="11">
    <source>
        <dbReference type="SAM" id="SignalP"/>
    </source>
</evidence>
<dbReference type="Pfam" id="PF00445">
    <property type="entry name" value="Ribonuclease_T2"/>
    <property type="match status" value="1"/>
</dbReference>
<dbReference type="EC" id="4.6.1.19" evidence="2"/>
<dbReference type="EMBL" id="LC278378">
    <property type="protein sequence ID" value="BAY00692.1"/>
    <property type="molecule type" value="Genomic_DNA"/>
</dbReference>
<name>A0A1Z4F646_9BASI</name>
<comment type="similarity">
    <text evidence="1 9">Belongs to the RNase T2 family.</text>
</comment>
<keyword evidence="3" id="KW-0540">Nuclease</keyword>
<feature type="region of interest" description="Disordered" evidence="10">
    <location>
        <begin position="255"/>
        <end position="274"/>
    </location>
</feature>
<dbReference type="AlphaFoldDB" id="A0A1Z4F646"/>
<evidence type="ECO:0000256" key="8">
    <source>
        <dbReference type="PIRSR" id="PIRSR633697-1"/>
    </source>
</evidence>
<dbReference type="GO" id="GO:0005576">
    <property type="term" value="C:extracellular region"/>
    <property type="evidence" value="ECO:0007669"/>
    <property type="project" value="TreeGrafter"/>
</dbReference>
<dbReference type="GO" id="GO:0006401">
    <property type="term" value="P:RNA catabolic process"/>
    <property type="evidence" value="ECO:0007669"/>
    <property type="project" value="TreeGrafter"/>
</dbReference>
<sequence>MLSIFTLGSTLLLPLLVEAAGYANLNSMGLFRRTSCSASLPASCHNTTVETDLCCFEAPGGSILQTQFWDTNPATGPTNSWTIHGLWPDHCDNSYSEDCDPSRDYSSITDLLENAGATSTLSYMQTYWKNDPNDGSDEELWEHEWATHGTCYSTLEPSCISGYSTGEEAVYFFERVVGLFQTLDTYQFLKSQGITPSSSKTHTQSSLLSALKAASGYTPAISCSGSDLDEISWYFNLQGSLIDGTFLQYNAPSGSSDCPSSGIKYLPKNNDNDV</sequence>
<dbReference type="GO" id="GO:0016787">
    <property type="term" value="F:hydrolase activity"/>
    <property type="evidence" value="ECO:0007669"/>
    <property type="project" value="UniProtKB-KW"/>
</dbReference>
<dbReference type="FunFam" id="3.90.730.10:FF:000004">
    <property type="entry name" value="Ribonuclease T2-like"/>
    <property type="match status" value="1"/>
</dbReference>
<dbReference type="InterPro" id="IPR033697">
    <property type="entry name" value="Ribonuclease_T2_eukaryotic"/>
</dbReference>
<evidence type="ECO:0000313" key="12">
    <source>
        <dbReference type="EMBL" id="BAY00691.1"/>
    </source>
</evidence>
<evidence type="ECO:0000256" key="7">
    <source>
        <dbReference type="ARBA" id="ARBA00023239"/>
    </source>
</evidence>
<keyword evidence="6" id="KW-0325">Glycoprotein</keyword>
<dbReference type="InterPro" id="IPR033130">
    <property type="entry name" value="RNase_T2_His_AS_2"/>
</dbReference>
<evidence type="ECO:0000256" key="1">
    <source>
        <dbReference type="ARBA" id="ARBA00007469"/>
    </source>
</evidence>
<feature type="active site" evidence="8">
    <location>
        <position position="148"/>
    </location>
</feature>
<accession>A0A1Z4F646</accession>
<dbReference type="CDD" id="cd01061">
    <property type="entry name" value="RNase_T2_euk"/>
    <property type="match status" value="1"/>
</dbReference>
<evidence type="ECO:0000256" key="4">
    <source>
        <dbReference type="ARBA" id="ARBA00022801"/>
    </source>
</evidence>